<name>A0A9I9E8J5_CUCME</name>
<organism evidence="1">
    <name type="scientific">Cucumis melo</name>
    <name type="common">Muskmelon</name>
    <dbReference type="NCBI Taxonomy" id="3656"/>
    <lineage>
        <taxon>Eukaryota</taxon>
        <taxon>Viridiplantae</taxon>
        <taxon>Streptophyta</taxon>
        <taxon>Embryophyta</taxon>
        <taxon>Tracheophyta</taxon>
        <taxon>Spermatophyta</taxon>
        <taxon>Magnoliopsida</taxon>
        <taxon>eudicotyledons</taxon>
        <taxon>Gunneridae</taxon>
        <taxon>Pentapetalae</taxon>
        <taxon>rosids</taxon>
        <taxon>fabids</taxon>
        <taxon>Cucurbitales</taxon>
        <taxon>Cucurbitaceae</taxon>
        <taxon>Benincaseae</taxon>
        <taxon>Cucumis</taxon>
    </lineage>
</organism>
<evidence type="ECO:0000313" key="1">
    <source>
        <dbReference type="EnsemblPlants" id="MELO3C030293.2.1"/>
    </source>
</evidence>
<dbReference type="Gramene" id="MELO3C030293.2.1">
    <property type="protein sequence ID" value="MELO3C030293.2.1"/>
    <property type="gene ID" value="MELO3C030293.2"/>
</dbReference>
<dbReference type="EnsemblPlants" id="MELO3C030293.2.1">
    <property type="protein sequence ID" value="MELO3C030293.2.1"/>
    <property type="gene ID" value="MELO3C030293.2"/>
</dbReference>
<protein>
    <submittedName>
        <fullName evidence="1">Uncharacterized protein</fullName>
    </submittedName>
</protein>
<dbReference type="AlphaFoldDB" id="A0A9I9E8J5"/>
<accession>A0A9I9E8J5</accession>
<proteinExistence type="predicted"/>
<sequence>SYCLLRQPTGRSLLRFHLFLDSSWGSKIKSLFLMIIEKQSVLCLKGFTELFAIRRLPELAMHEILARDKKHERQLQPTK</sequence>
<reference evidence="1" key="1">
    <citation type="submission" date="2023-03" db="UniProtKB">
        <authorList>
            <consortium name="EnsemblPlants"/>
        </authorList>
    </citation>
    <scope>IDENTIFICATION</scope>
</reference>